<dbReference type="AlphaFoldDB" id="A0A2A8CW29"/>
<protein>
    <recommendedName>
        <fullName evidence="1">Secretion system C-terminal sorting domain-containing protein</fullName>
    </recommendedName>
</protein>
<evidence type="ECO:0000313" key="2">
    <source>
        <dbReference type="EMBL" id="PEN12810.1"/>
    </source>
</evidence>
<reference evidence="2 3" key="1">
    <citation type="submission" date="2017-10" db="EMBL/GenBank/DDBJ databases">
        <title>Draft genome of Longibacter Salinarum.</title>
        <authorList>
            <person name="Goh K.M."/>
            <person name="Shamsir M.S."/>
            <person name="Lim S.W."/>
        </authorList>
    </citation>
    <scope>NUCLEOTIDE SEQUENCE [LARGE SCALE GENOMIC DNA]</scope>
    <source>
        <strain evidence="2 3">KCTC 52045</strain>
    </source>
</reference>
<comment type="caution">
    <text evidence="2">The sequence shown here is derived from an EMBL/GenBank/DDBJ whole genome shotgun (WGS) entry which is preliminary data.</text>
</comment>
<dbReference type="Proteomes" id="UP000220102">
    <property type="component" value="Unassembled WGS sequence"/>
</dbReference>
<evidence type="ECO:0000259" key="1">
    <source>
        <dbReference type="Pfam" id="PF18962"/>
    </source>
</evidence>
<keyword evidence="3" id="KW-1185">Reference proteome</keyword>
<dbReference type="Pfam" id="PF18962">
    <property type="entry name" value="Por_Secre_tail"/>
    <property type="match status" value="1"/>
</dbReference>
<name>A0A2A8CW29_9BACT</name>
<proteinExistence type="predicted"/>
<feature type="domain" description="Secretion system C-terminal sorting" evidence="1">
    <location>
        <begin position="283"/>
        <end position="354"/>
    </location>
</feature>
<evidence type="ECO:0000313" key="3">
    <source>
        <dbReference type="Proteomes" id="UP000220102"/>
    </source>
</evidence>
<accession>A0A2A8CW29</accession>
<dbReference type="EMBL" id="PDEQ01000006">
    <property type="protein sequence ID" value="PEN12810.1"/>
    <property type="molecule type" value="Genomic_DNA"/>
</dbReference>
<gene>
    <name evidence="2" type="ORF">CRI94_12445</name>
</gene>
<dbReference type="InterPro" id="IPR026444">
    <property type="entry name" value="Secre_tail"/>
</dbReference>
<organism evidence="2 3">
    <name type="scientific">Longibacter salinarum</name>
    <dbReference type="NCBI Taxonomy" id="1850348"/>
    <lineage>
        <taxon>Bacteria</taxon>
        <taxon>Pseudomonadati</taxon>
        <taxon>Rhodothermota</taxon>
        <taxon>Rhodothermia</taxon>
        <taxon>Rhodothermales</taxon>
        <taxon>Salisaetaceae</taxon>
        <taxon>Longibacter</taxon>
    </lineage>
</organism>
<sequence length="361" mass="39467">MYKEEKNVLDFQSHKTMLHRLLLSICAFMIGALPHPGYAQPTFPTDCVENVNNATVVIETSAAANAVQKSPLTEGDVLIAVTPDGNTCTGETRIDSSEPNSFAIAEQNPQTSAPGYRPGDTLRFWAQTSTGDIYELTPTFQPCQPDENLCVDEAIYDRNGIYTITDFDPFFLPVELVSWQAFVDGSTIVLEWETATETNNAGFDVIMRPTNEPASLWEKVAFIDGAGTTDRPQSYQYKFTVDAPGQYNIRLRQVDVDGAISLSRVLHVTVGTNRSLFLSPIAPHPVTASSQVTVKSSIAQDVSIDLFSVTGQHISTILKTKLRTGEHRTFSIDAASLSSGPYVLSVQGKTQTVSQLVHVVK</sequence>